<keyword evidence="4" id="KW-1185">Reference proteome</keyword>
<sequence>MQNTVFSSKSLLASIGTNSNNTQNDDKNFNQNTNDGSFLLASTLSTVPEPEDEKGDKNSIKPNSVTDNYNTEVNNDDIKDNSDNESISSDIIMNSNPDEKHKSTIKSKTLQLLPLLNPSNLLNSHDLLLNAFYEEHRLELVSQKKLSMRVITWNLNQMKPPSLKSLAGKSGREWAAFFYAGDSTVNEENKEGLADIYSINFQETISLTSFSKNDNVIDEWVNFLLAVLNAICSNSSYSLVYKTGLLGLTSIILAKQYLSNDQINELDGQIHNIRQNTLGLGYLRWANKGCISLRFRIGGIGLGIGNYLNNKHSSDNINNIYSFDELDDTVGKIPGLEIQILNVHLVHGEDQSQVQQRWGSWAKIENKIGLDDRTVKLALDSSKIDVKDAAQKRLEMKLQQKLNSQIQHKNNLEKEMNAMHLNNDSVRTSSIPINFSQSEIKKFDGIISSVDLQKLLHVTEAQKGLVVCGDTNYRLALPADNTLNSKNTVQQLIKNGNWEFLLKHDQLQDQMKLKKVFIGFNEPDIHFAPTFKVQPDNIGNWIITPPSSAESVEKPVLNEKRIRRPVPGTPTESSASTENTTPPYYVPKYDNKRLPAYTDRILYVSRPYFKVAENSYTSTGNAGSDHLPVACTYILEAPLIDEKKQHYLKSKFTTAWDEIINKMVFLKMNSDIIIKHSLLGYKEENLESKPKSIDETIKSDGGNIKFTAIVGETLKIIIKFENTVDEPFNLCVKEQTSSGWFTSKVDINCQQVGTNETAQFLNKSTSSSIIDSHSQGEITLTIIPSSPGLFERMFYSEIPEYSLCPAYRKFFALTIDVKDIFSASFEEITPEQFSNIDECFNFICNENNIVGLLDYIEDLKDSGDLKTIEWNLVREVTLWTFSKAKYSQMNKDGIEAVKRREPEKFNLGSKTVLAFLYIWLKSQNNVFNTDTKRGQTIFSNVINLIKYLKLDSDDAYSWFGWLFANEFELEGYLERDFDVKVQL</sequence>
<accession>A0A9P7BHS8</accession>
<dbReference type="InterPro" id="IPR000300">
    <property type="entry name" value="IPPc"/>
</dbReference>
<feature type="region of interest" description="Disordered" evidence="1">
    <location>
        <begin position="563"/>
        <end position="584"/>
    </location>
</feature>
<dbReference type="SUPFAM" id="SSF56219">
    <property type="entry name" value="DNase I-like"/>
    <property type="match status" value="1"/>
</dbReference>
<name>A0A9P7BHS8_9ASCO</name>
<evidence type="ECO:0000259" key="2">
    <source>
        <dbReference type="SMART" id="SM00128"/>
    </source>
</evidence>
<dbReference type="Gene3D" id="3.60.10.10">
    <property type="entry name" value="Endonuclease/exonuclease/phosphatase"/>
    <property type="match status" value="1"/>
</dbReference>
<evidence type="ECO:0000313" key="3">
    <source>
        <dbReference type="EMBL" id="KAG0690905.1"/>
    </source>
</evidence>
<dbReference type="InterPro" id="IPR046985">
    <property type="entry name" value="IP5"/>
</dbReference>
<feature type="compositionally biased region" description="Polar residues" evidence="1">
    <location>
        <begin position="570"/>
        <end position="582"/>
    </location>
</feature>
<feature type="region of interest" description="Disordered" evidence="1">
    <location>
        <begin position="16"/>
        <end position="35"/>
    </location>
</feature>
<gene>
    <name evidence="3" type="primary">SYNJ2</name>
    <name evidence="3" type="ORF">C6P40_000802</name>
</gene>
<evidence type="ECO:0000256" key="1">
    <source>
        <dbReference type="SAM" id="MobiDB-lite"/>
    </source>
</evidence>
<dbReference type="Pfam" id="PF22669">
    <property type="entry name" value="Exo_endo_phos2"/>
    <property type="match status" value="2"/>
</dbReference>
<protein>
    <submittedName>
        <fullName evidence="3">Synaptojanin-2</fullName>
    </submittedName>
</protein>
<dbReference type="AlphaFoldDB" id="A0A9P7BHS8"/>
<dbReference type="PANTHER" id="PTHR11200">
    <property type="entry name" value="INOSITOL 5-PHOSPHATASE"/>
    <property type="match status" value="1"/>
</dbReference>
<dbReference type="EMBL" id="PUHW01000014">
    <property type="protein sequence ID" value="KAG0690905.1"/>
    <property type="molecule type" value="Genomic_DNA"/>
</dbReference>
<proteinExistence type="predicted"/>
<feature type="region of interest" description="Disordered" evidence="1">
    <location>
        <begin position="47"/>
        <end position="103"/>
    </location>
</feature>
<reference evidence="3" key="1">
    <citation type="submission" date="2020-11" db="EMBL/GenBank/DDBJ databases">
        <title>Kefir isolates.</title>
        <authorList>
            <person name="Marcisauskas S."/>
            <person name="Kim Y."/>
            <person name="Blasche S."/>
        </authorList>
    </citation>
    <scope>NUCLEOTIDE SEQUENCE</scope>
    <source>
        <strain evidence="3">Olga-1</strain>
    </source>
</reference>
<dbReference type="Proteomes" id="UP000697127">
    <property type="component" value="Unassembled WGS sequence"/>
</dbReference>
<dbReference type="GO" id="GO:0004439">
    <property type="term" value="F:phosphatidylinositol-4,5-bisphosphate 5-phosphatase activity"/>
    <property type="evidence" value="ECO:0007669"/>
    <property type="project" value="TreeGrafter"/>
</dbReference>
<dbReference type="SMART" id="SM00128">
    <property type="entry name" value="IPPc"/>
    <property type="match status" value="1"/>
</dbReference>
<evidence type="ECO:0000313" key="4">
    <source>
        <dbReference type="Proteomes" id="UP000697127"/>
    </source>
</evidence>
<feature type="compositionally biased region" description="Low complexity" evidence="1">
    <location>
        <begin position="84"/>
        <end position="96"/>
    </location>
</feature>
<dbReference type="InterPro" id="IPR036691">
    <property type="entry name" value="Endo/exonu/phosph_ase_sf"/>
</dbReference>
<dbReference type="GO" id="GO:0046856">
    <property type="term" value="P:phosphatidylinositol dephosphorylation"/>
    <property type="evidence" value="ECO:0007669"/>
    <property type="project" value="InterPro"/>
</dbReference>
<feature type="compositionally biased region" description="Polar residues" evidence="1">
    <location>
        <begin position="60"/>
        <end position="73"/>
    </location>
</feature>
<comment type="caution">
    <text evidence="3">The sequence shown here is derived from an EMBL/GenBank/DDBJ whole genome shotgun (WGS) entry which is preliminary data.</text>
</comment>
<organism evidence="3 4">
    <name type="scientific">Pichia californica</name>
    <dbReference type="NCBI Taxonomy" id="460514"/>
    <lineage>
        <taxon>Eukaryota</taxon>
        <taxon>Fungi</taxon>
        <taxon>Dikarya</taxon>
        <taxon>Ascomycota</taxon>
        <taxon>Saccharomycotina</taxon>
        <taxon>Pichiomycetes</taxon>
        <taxon>Pichiales</taxon>
        <taxon>Pichiaceae</taxon>
        <taxon>Pichia</taxon>
    </lineage>
</organism>
<feature type="domain" description="Inositol polyphosphate-related phosphatase" evidence="2">
    <location>
        <begin position="144"/>
        <end position="641"/>
    </location>
</feature>